<dbReference type="InterPro" id="IPR037682">
    <property type="entry name" value="TonB_C"/>
</dbReference>
<feature type="domain" description="TonB C-terminal" evidence="6">
    <location>
        <begin position="57"/>
        <end position="109"/>
    </location>
</feature>
<evidence type="ECO:0000256" key="4">
    <source>
        <dbReference type="ARBA" id="ARBA00023136"/>
    </source>
</evidence>
<sequence length="217" mass="24399">MKKLNVILFTLAFCFGSNIQAQDVQNVKNDLILVGWARTPTIIFRNEMLKDYDRDLSISFQTDSSGKVTQAKVSKSSGLDDLDNLALRAVLKSRLKMSNEQGIKVYQPISSVQKFDFKASRDPKFAIKPMIDVKNSDLDGESRSLNIYLEANESGKLTKAKITKSSGLSKLDDYVLNQFKETASFQPLIINGKPLPIKMTKEYYFPFNTADKEDCGC</sequence>
<dbReference type="GO" id="GO:0055085">
    <property type="term" value="P:transmembrane transport"/>
    <property type="evidence" value="ECO:0007669"/>
    <property type="project" value="InterPro"/>
</dbReference>
<keyword evidence="4" id="KW-0472">Membrane</keyword>
<dbReference type="NCBIfam" id="TIGR01352">
    <property type="entry name" value="tonB_Cterm"/>
    <property type="match status" value="1"/>
</dbReference>
<dbReference type="EMBL" id="JAVIDA010000006">
    <property type="protein sequence ID" value="MDQ9071161.1"/>
    <property type="molecule type" value="Genomic_DNA"/>
</dbReference>
<protein>
    <submittedName>
        <fullName evidence="7">TonB family protein</fullName>
    </submittedName>
</protein>
<dbReference type="Gene3D" id="3.30.1150.10">
    <property type="match status" value="1"/>
</dbReference>
<dbReference type="AlphaFoldDB" id="A0AAW8JIN1"/>
<evidence type="ECO:0000256" key="5">
    <source>
        <dbReference type="SAM" id="SignalP"/>
    </source>
</evidence>
<evidence type="ECO:0000256" key="1">
    <source>
        <dbReference type="ARBA" id="ARBA00004167"/>
    </source>
</evidence>
<accession>A0AAW8JIN1</accession>
<name>A0AAW8JIN1_9GAMM</name>
<dbReference type="RefSeq" id="WP_308955478.1">
    <property type="nucleotide sequence ID" value="NZ_JAVICY010000005.1"/>
</dbReference>
<organism evidence="7 8">
    <name type="scientific">Acinetobacter gerneri</name>
    <dbReference type="NCBI Taxonomy" id="202952"/>
    <lineage>
        <taxon>Bacteria</taxon>
        <taxon>Pseudomonadati</taxon>
        <taxon>Pseudomonadota</taxon>
        <taxon>Gammaproteobacteria</taxon>
        <taxon>Moraxellales</taxon>
        <taxon>Moraxellaceae</taxon>
        <taxon>Acinetobacter</taxon>
    </lineage>
</organism>
<dbReference type="SUPFAM" id="SSF74653">
    <property type="entry name" value="TolA/TonB C-terminal domain"/>
    <property type="match status" value="2"/>
</dbReference>
<dbReference type="Pfam" id="PF03544">
    <property type="entry name" value="TonB_C"/>
    <property type="match status" value="2"/>
</dbReference>
<evidence type="ECO:0000256" key="2">
    <source>
        <dbReference type="ARBA" id="ARBA00022692"/>
    </source>
</evidence>
<comment type="subcellular location">
    <subcellularLocation>
        <location evidence="1">Membrane</location>
        <topology evidence="1">Single-pass membrane protein</topology>
    </subcellularLocation>
</comment>
<keyword evidence="3" id="KW-1133">Transmembrane helix</keyword>
<evidence type="ECO:0000256" key="3">
    <source>
        <dbReference type="ARBA" id="ARBA00022989"/>
    </source>
</evidence>
<dbReference type="Proteomes" id="UP001243195">
    <property type="component" value="Unassembled WGS sequence"/>
</dbReference>
<dbReference type="InterPro" id="IPR006260">
    <property type="entry name" value="TonB/TolA_C"/>
</dbReference>
<keyword evidence="2" id="KW-0812">Transmembrane</keyword>
<evidence type="ECO:0000259" key="6">
    <source>
        <dbReference type="Pfam" id="PF03544"/>
    </source>
</evidence>
<evidence type="ECO:0000313" key="7">
    <source>
        <dbReference type="EMBL" id="MDQ9071161.1"/>
    </source>
</evidence>
<evidence type="ECO:0000313" key="8">
    <source>
        <dbReference type="Proteomes" id="UP001243195"/>
    </source>
</evidence>
<keyword evidence="5" id="KW-0732">Signal</keyword>
<gene>
    <name evidence="7" type="ORF">RFH51_06775</name>
</gene>
<reference evidence="7" key="1">
    <citation type="submission" date="2023-08" db="EMBL/GenBank/DDBJ databases">
        <title>Emergence of clinically-relevant ST2 carbapenem-resistant Acinetobacter baumannii strains in hospital sewages in Zhejiang, East of China.</title>
        <authorList>
            <person name="Kaichao C."/>
            <person name="Zhang R."/>
        </authorList>
    </citation>
    <scope>NUCLEOTIDE SEQUENCE</scope>
    <source>
        <strain evidence="7">M-SY-60</strain>
    </source>
</reference>
<dbReference type="GO" id="GO:0016020">
    <property type="term" value="C:membrane"/>
    <property type="evidence" value="ECO:0007669"/>
    <property type="project" value="UniProtKB-SubCell"/>
</dbReference>
<feature type="chain" id="PRO_5043656282" evidence="5">
    <location>
        <begin position="22"/>
        <end position="217"/>
    </location>
</feature>
<feature type="signal peptide" evidence="5">
    <location>
        <begin position="1"/>
        <end position="21"/>
    </location>
</feature>
<proteinExistence type="predicted"/>
<comment type="caution">
    <text evidence="7">The sequence shown here is derived from an EMBL/GenBank/DDBJ whole genome shotgun (WGS) entry which is preliminary data.</text>
</comment>
<feature type="domain" description="TonB C-terminal" evidence="6">
    <location>
        <begin position="152"/>
        <end position="205"/>
    </location>
</feature>